<gene>
    <name evidence="4" type="ORF">DCAR_0624327</name>
</gene>
<dbReference type="Proteomes" id="UP000077755">
    <property type="component" value="Chromosome 6"/>
</dbReference>
<reference evidence="4" key="1">
    <citation type="journal article" date="2016" name="Nat. Genet.">
        <title>A high-quality carrot genome assembly provides new insights into carotenoid accumulation and asterid genome evolution.</title>
        <authorList>
            <person name="Iorizzo M."/>
            <person name="Ellison S."/>
            <person name="Senalik D."/>
            <person name="Zeng P."/>
            <person name="Satapoomin P."/>
            <person name="Huang J."/>
            <person name="Bowman M."/>
            <person name="Iovene M."/>
            <person name="Sanseverino W."/>
            <person name="Cavagnaro P."/>
            <person name="Yildiz M."/>
            <person name="Macko-Podgorni A."/>
            <person name="Moranska E."/>
            <person name="Grzebelus E."/>
            <person name="Grzebelus D."/>
            <person name="Ashrafi H."/>
            <person name="Zheng Z."/>
            <person name="Cheng S."/>
            <person name="Spooner D."/>
            <person name="Van Deynze A."/>
            <person name="Simon P."/>
        </authorList>
    </citation>
    <scope>NUCLEOTIDE SEQUENCE</scope>
    <source>
        <tissue evidence="4">Leaf</tissue>
    </source>
</reference>
<evidence type="ECO:0000256" key="2">
    <source>
        <dbReference type="SAM" id="MobiDB-lite"/>
    </source>
</evidence>
<feature type="compositionally biased region" description="Polar residues" evidence="2">
    <location>
        <begin position="435"/>
        <end position="452"/>
    </location>
</feature>
<dbReference type="PANTHER" id="PTHR37701:SF14">
    <property type="entry name" value="METHYL-CPG-BINDING DOMAIN PROTEIN"/>
    <property type="match status" value="1"/>
</dbReference>
<evidence type="ECO:0000313" key="5">
    <source>
        <dbReference type="Proteomes" id="UP000077755"/>
    </source>
</evidence>
<feature type="region of interest" description="Disordered" evidence="2">
    <location>
        <begin position="432"/>
        <end position="453"/>
    </location>
</feature>
<dbReference type="AlphaFoldDB" id="A0AAF0XBT3"/>
<dbReference type="GO" id="GO:0008270">
    <property type="term" value="F:zinc ion binding"/>
    <property type="evidence" value="ECO:0007669"/>
    <property type="project" value="UniProtKB-KW"/>
</dbReference>
<dbReference type="InterPro" id="IPR013087">
    <property type="entry name" value="Znf_C2H2_type"/>
</dbReference>
<dbReference type="EMBL" id="CP093348">
    <property type="protein sequence ID" value="WOH04915.1"/>
    <property type="molecule type" value="Genomic_DNA"/>
</dbReference>
<keyword evidence="5" id="KW-1185">Reference proteome</keyword>
<evidence type="ECO:0000259" key="3">
    <source>
        <dbReference type="PROSITE" id="PS50157"/>
    </source>
</evidence>
<dbReference type="PROSITE" id="PS50157">
    <property type="entry name" value="ZINC_FINGER_C2H2_2"/>
    <property type="match status" value="1"/>
</dbReference>
<proteinExistence type="predicted"/>
<protein>
    <recommendedName>
        <fullName evidence="3">C2H2-type domain-containing protein</fullName>
    </recommendedName>
</protein>
<sequence>MVSATTGLTFESLPEINLSDLSQSELHTLSLCSVSAFKLHNSNDIITPSVNPSIFNKSARQNYSRPYRRRRISPKPLSSDHCGPAHDPAEVEDRTIVGYLKNLLGDQEREFSGLKRVVEGDSGEFLNPGRVVEGNFGELSNPERVVESNSGAIVVYEDERNGRKRKRGGGGKSDVEVELSNVNSNGVVVNFQELGDSDEYYSEELKKRTEGLRTEEDGLGFLRGLNGKWCSRRKKRKFVDASEFGDKFPVGWKIILGLRRRNGCVSLYCRRYVSPVGEHFVSCKEASLYLQSYFRDRDNQKTDQMAANVEQVGNVASITHAGVVDKESDMQVDSIPSSSLNVIEHNILSTEKLYEVPIRAIFDCSKCELTFEQKSKYFEHMLEVHLNTTRMYTLDKSAGSGLVIDDEIYKRKERSTNEAQVGIHLNNKTKISKESPVQITDQKSSESPSDNGLLSRASMLGAVEEIAYHSMLEYSKDQPTGQPWICSSSNNLNPDISAANSDREQSLDYHLTEMGTGKTTSALAPKMKLRDGGHITPDENIIRINGVSDIGNGNVMCTRTSDHPKLGESKNYRSTEQGNCGVDYDDSNKLIVGAKKGATDSSVLCVQSLHCNPAAEPLSYKMEDVEQETVVLHNHGDARIEKVEPQIVVLYDSGNLEMEGTKEETIVLNNHGDAQIKEVEPRIVVLKDDGNVGMEDVEPDFALSSSDVCLITSVCVWCAKKFTRETVESEDHSESVGFMCPTCKATISKHLDNGFHDF</sequence>
<keyword evidence="1" id="KW-0862">Zinc</keyword>
<dbReference type="PROSITE" id="PS00028">
    <property type="entry name" value="ZINC_FINGER_C2H2_1"/>
    <property type="match status" value="1"/>
</dbReference>
<evidence type="ECO:0000313" key="4">
    <source>
        <dbReference type="EMBL" id="WOH04915.1"/>
    </source>
</evidence>
<feature type="domain" description="C2H2-type" evidence="3">
    <location>
        <begin position="362"/>
        <end position="390"/>
    </location>
</feature>
<keyword evidence="1" id="KW-0863">Zinc-finger</keyword>
<evidence type="ECO:0000256" key="1">
    <source>
        <dbReference type="PROSITE-ProRule" id="PRU00042"/>
    </source>
</evidence>
<name>A0AAF0XBT3_DAUCS</name>
<dbReference type="InterPro" id="IPR037472">
    <property type="entry name" value="MBD8"/>
</dbReference>
<reference evidence="4" key="2">
    <citation type="submission" date="2022-03" db="EMBL/GenBank/DDBJ databases">
        <title>Draft title - Genomic analysis of global carrot germplasm unveils the trajectory of domestication and the origin of high carotenoid orange carrot.</title>
        <authorList>
            <person name="Iorizzo M."/>
            <person name="Ellison S."/>
            <person name="Senalik D."/>
            <person name="Macko-Podgorni A."/>
            <person name="Grzebelus D."/>
            <person name="Bostan H."/>
            <person name="Rolling W."/>
            <person name="Curaba J."/>
            <person name="Simon P."/>
        </authorList>
    </citation>
    <scope>NUCLEOTIDE SEQUENCE</scope>
    <source>
        <tissue evidence="4">Leaf</tissue>
    </source>
</reference>
<dbReference type="PANTHER" id="PTHR37701">
    <property type="entry name" value="METHYL-CPG-BINDING DOMAIN-CONTAINING PROTEIN 8"/>
    <property type="match status" value="1"/>
</dbReference>
<keyword evidence="1" id="KW-0479">Metal-binding</keyword>
<organism evidence="4 5">
    <name type="scientific">Daucus carota subsp. sativus</name>
    <name type="common">Carrot</name>
    <dbReference type="NCBI Taxonomy" id="79200"/>
    <lineage>
        <taxon>Eukaryota</taxon>
        <taxon>Viridiplantae</taxon>
        <taxon>Streptophyta</taxon>
        <taxon>Embryophyta</taxon>
        <taxon>Tracheophyta</taxon>
        <taxon>Spermatophyta</taxon>
        <taxon>Magnoliopsida</taxon>
        <taxon>eudicotyledons</taxon>
        <taxon>Gunneridae</taxon>
        <taxon>Pentapetalae</taxon>
        <taxon>asterids</taxon>
        <taxon>campanulids</taxon>
        <taxon>Apiales</taxon>
        <taxon>Apiaceae</taxon>
        <taxon>Apioideae</taxon>
        <taxon>Scandiceae</taxon>
        <taxon>Daucinae</taxon>
        <taxon>Daucus</taxon>
        <taxon>Daucus sect. Daucus</taxon>
    </lineage>
</organism>
<accession>A0AAF0XBT3</accession>